<evidence type="ECO:0000256" key="4">
    <source>
        <dbReference type="SAM" id="SignalP"/>
    </source>
</evidence>
<evidence type="ECO:0000256" key="2">
    <source>
        <dbReference type="ARBA" id="ARBA00022803"/>
    </source>
</evidence>
<dbReference type="GO" id="GO:0046813">
    <property type="term" value="P:receptor-mediated virion attachment to host cell"/>
    <property type="evidence" value="ECO:0007669"/>
    <property type="project" value="TreeGrafter"/>
</dbReference>
<dbReference type="PANTHER" id="PTHR44858">
    <property type="entry name" value="TETRATRICOPEPTIDE REPEAT PROTEIN 6"/>
    <property type="match status" value="1"/>
</dbReference>
<dbReference type="GO" id="GO:0009279">
    <property type="term" value="C:cell outer membrane"/>
    <property type="evidence" value="ECO:0007669"/>
    <property type="project" value="TreeGrafter"/>
</dbReference>
<dbReference type="Pfam" id="PF13432">
    <property type="entry name" value="TPR_16"/>
    <property type="match status" value="2"/>
</dbReference>
<name>A0A935CAR5_9BACT</name>
<evidence type="ECO:0000313" key="5">
    <source>
        <dbReference type="EMBL" id="MBK6266352.1"/>
    </source>
</evidence>
<dbReference type="PANTHER" id="PTHR44858:SF1">
    <property type="entry name" value="UDP-N-ACETYLGLUCOSAMINE--PEPTIDE N-ACETYLGLUCOSAMINYLTRANSFERASE SPINDLY-RELATED"/>
    <property type="match status" value="1"/>
</dbReference>
<dbReference type="Gene3D" id="1.25.40.10">
    <property type="entry name" value="Tetratricopeptide repeat domain"/>
    <property type="match status" value="2"/>
</dbReference>
<keyword evidence="4" id="KW-0732">Signal</keyword>
<sequence length="224" mass="25803">MNFKKFLVNHLLSMRIFILFIVTSTAYAQEVDELNPTLREANNINNKGYTLLESGHYSKAILHFQEAIALDPSQIIYYYNLADACLKLDDNNCALEAYSGAKLHHPDEADLYMYTADIYQKQNKLKEAISEYDKAINLVKEGNPLKYLFYFNRGNSYLKLKDYKAAVLNYTSTLNEFPDHYGAYANRGMAYYNLKRKAEACNDWIKASENGFSTAKEYISAYCN</sequence>
<accession>A0A935CAR5</accession>
<dbReference type="SUPFAM" id="SSF48452">
    <property type="entry name" value="TPR-like"/>
    <property type="match status" value="1"/>
</dbReference>
<dbReference type="InterPro" id="IPR011990">
    <property type="entry name" value="TPR-like_helical_dom_sf"/>
</dbReference>
<dbReference type="PROSITE" id="PS50005">
    <property type="entry name" value="TPR"/>
    <property type="match status" value="3"/>
</dbReference>
<dbReference type="Pfam" id="PF13414">
    <property type="entry name" value="TPR_11"/>
    <property type="match status" value="1"/>
</dbReference>
<gene>
    <name evidence="5" type="ORF">JKA74_15005</name>
</gene>
<keyword evidence="2 3" id="KW-0802">TPR repeat</keyword>
<dbReference type="InterPro" id="IPR050498">
    <property type="entry name" value="Ycf3"/>
</dbReference>
<organism evidence="5 6">
    <name type="scientific">Marivirga aurantiaca</name>
    <dbReference type="NCBI Taxonomy" id="2802615"/>
    <lineage>
        <taxon>Bacteria</taxon>
        <taxon>Pseudomonadati</taxon>
        <taxon>Bacteroidota</taxon>
        <taxon>Cytophagia</taxon>
        <taxon>Cytophagales</taxon>
        <taxon>Marivirgaceae</taxon>
        <taxon>Marivirga</taxon>
    </lineage>
</organism>
<reference evidence="5" key="1">
    <citation type="submission" date="2021-01" db="EMBL/GenBank/DDBJ databases">
        <title>Marivirga aurantiaca sp. nov., isolated from intertidal surface sediments.</title>
        <authorList>
            <person name="Zhang M."/>
        </authorList>
    </citation>
    <scope>NUCLEOTIDE SEQUENCE</scope>
    <source>
        <strain evidence="5">S37H4</strain>
    </source>
</reference>
<protein>
    <submittedName>
        <fullName evidence="5">Tetratricopeptide repeat protein</fullName>
    </submittedName>
</protein>
<feature type="chain" id="PRO_5036820469" evidence="4">
    <location>
        <begin position="29"/>
        <end position="224"/>
    </location>
</feature>
<dbReference type="RefSeq" id="WP_201432029.1">
    <property type="nucleotide sequence ID" value="NZ_JAEQBW010000007.1"/>
</dbReference>
<feature type="repeat" description="TPR" evidence="3">
    <location>
        <begin position="109"/>
        <end position="142"/>
    </location>
</feature>
<dbReference type="AlphaFoldDB" id="A0A935CAR5"/>
<keyword evidence="6" id="KW-1185">Reference proteome</keyword>
<dbReference type="SMART" id="SM00028">
    <property type="entry name" value="TPR"/>
    <property type="match status" value="5"/>
</dbReference>
<feature type="signal peptide" evidence="4">
    <location>
        <begin position="1"/>
        <end position="28"/>
    </location>
</feature>
<evidence type="ECO:0000256" key="3">
    <source>
        <dbReference type="PROSITE-ProRule" id="PRU00339"/>
    </source>
</evidence>
<comment type="caution">
    <text evidence="5">The sequence shown here is derived from an EMBL/GenBank/DDBJ whole genome shotgun (WGS) entry which is preliminary data.</text>
</comment>
<evidence type="ECO:0000256" key="1">
    <source>
        <dbReference type="ARBA" id="ARBA00022737"/>
    </source>
</evidence>
<evidence type="ECO:0000313" key="6">
    <source>
        <dbReference type="Proteomes" id="UP000611723"/>
    </source>
</evidence>
<feature type="repeat" description="TPR" evidence="3">
    <location>
        <begin position="41"/>
        <end position="74"/>
    </location>
</feature>
<feature type="repeat" description="TPR" evidence="3">
    <location>
        <begin position="147"/>
        <end position="180"/>
    </location>
</feature>
<dbReference type="EMBL" id="JAEQBW010000007">
    <property type="protein sequence ID" value="MBK6266352.1"/>
    <property type="molecule type" value="Genomic_DNA"/>
</dbReference>
<keyword evidence="1" id="KW-0677">Repeat</keyword>
<proteinExistence type="predicted"/>
<dbReference type="Proteomes" id="UP000611723">
    <property type="component" value="Unassembled WGS sequence"/>
</dbReference>
<dbReference type="InterPro" id="IPR019734">
    <property type="entry name" value="TPR_rpt"/>
</dbReference>